<dbReference type="STRING" id="418495.SAMN05216215_108326"/>
<dbReference type="Proteomes" id="UP000199529">
    <property type="component" value="Unassembled WGS sequence"/>
</dbReference>
<gene>
    <name evidence="2" type="ORF">SAMN05216215_108326</name>
</gene>
<organism evidence="2 3">
    <name type="scientific">Saccharopolyspora shandongensis</name>
    <dbReference type="NCBI Taxonomy" id="418495"/>
    <lineage>
        <taxon>Bacteria</taxon>
        <taxon>Bacillati</taxon>
        <taxon>Actinomycetota</taxon>
        <taxon>Actinomycetes</taxon>
        <taxon>Pseudonocardiales</taxon>
        <taxon>Pseudonocardiaceae</taxon>
        <taxon>Saccharopolyspora</taxon>
    </lineage>
</organism>
<protein>
    <recommendedName>
        <fullName evidence="4">DUF742 domain-containing protein</fullName>
    </recommendedName>
</protein>
<proteinExistence type="predicted"/>
<evidence type="ECO:0000313" key="2">
    <source>
        <dbReference type="EMBL" id="SDZ49728.1"/>
    </source>
</evidence>
<dbReference type="EMBL" id="FNOK01000083">
    <property type="protein sequence ID" value="SDZ49728.1"/>
    <property type="molecule type" value="Genomic_DNA"/>
</dbReference>
<reference evidence="3" key="1">
    <citation type="submission" date="2016-10" db="EMBL/GenBank/DDBJ databases">
        <authorList>
            <person name="Varghese N."/>
            <person name="Submissions S."/>
        </authorList>
    </citation>
    <scope>NUCLEOTIDE SEQUENCE [LARGE SCALE GENOMIC DNA]</scope>
    <source>
        <strain evidence="3">CGMCC 4.3530</strain>
    </source>
</reference>
<evidence type="ECO:0000256" key="1">
    <source>
        <dbReference type="SAM" id="MobiDB-lite"/>
    </source>
</evidence>
<evidence type="ECO:0000313" key="3">
    <source>
        <dbReference type="Proteomes" id="UP000199529"/>
    </source>
</evidence>
<sequence>MSSHKKNTGPSFHPLAFGGWGNYQEWADHQFQPRPAAPEADDGDAAESEQEIHDQPAVPIESAPDAREPNQAAATDRADCNPAEQTGITVFVEAEDSGTSVAMPRPYVRTGGRAEPEYEFRVETLVSATSQRLAGTSINPDLDEIRSMCASPHSVAEISSRLGVPLTVARVLIGDAIKAGLVVVHGGASNRGAGPSLVTLQRVYEGLLKLA</sequence>
<keyword evidence="3" id="KW-1185">Reference proteome</keyword>
<feature type="compositionally biased region" description="Acidic residues" evidence="1">
    <location>
        <begin position="39"/>
        <end position="49"/>
    </location>
</feature>
<dbReference type="RefSeq" id="WP_177227015.1">
    <property type="nucleotide sequence ID" value="NZ_FNOK01000083.1"/>
</dbReference>
<feature type="region of interest" description="Disordered" evidence="1">
    <location>
        <begin position="24"/>
        <end position="83"/>
    </location>
</feature>
<dbReference type="AlphaFoldDB" id="A0A1H3TIM4"/>
<name>A0A1H3TIM4_9PSEU</name>
<dbReference type="InterPro" id="IPR007995">
    <property type="entry name" value="DUF742"/>
</dbReference>
<dbReference type="PANTHER" id="PTHR36221">
    <property type="entry name" value="DUF742 DOMAIN-CONTAINING PROTEIN"/>
    <property type="match status" value="1"/>
</dbReference>
<accession>A0A1H3TIM4</accession>
<dbReference type="Pfam" id="PF05331">
    <property type="entry name" value="DUF742"/>
    <property type="match status" value="1"/>
</dbReference>
<evidence type="ECO:0008006" key="4">
    <source>
        <dbReference type="Google" id="ProtNLM"/>
    </source>
</evidence>
<dbReference type="PANTHER" id="PTHR36221:SF1">
    <property type="entry name" value="DUF742 DOMAIN-CONTAINING PROTEIN"/>
    <property type="match status" value="1"/>
</dbReference>